<accession>A0A179FFT9</accession>
<comment type="caution">
    <text evidence="1">The sequence shown here is derived from an EMBL/GenBank/DDBJ whole genome shotgun (WGS) entry which is preliminary data.</text>
</comment>
<organism evidence="1 2">
    <name type="scientific">Pochonia chlamydosporia 170</name>
    <dbReference type="NCBI Taxonomy" id="1380566"/>
    <lineage>
        <taxon>Eukaryota</taxon>
        <taxon>Fungi</taxon>
        <taxon>Dikarya</taxon>
        <taxon>Ascomycota</taxon>
        <taxon>Pezizomycotina</taxon>
        <taxon>Sordariomycetes</taxon>
        <taxon>Hypocreomycetidae</taxon>
        <taxon>Hypocreales</taxon>
        <taxon>Clavicipitaceae</taxon>
        <taxon>Pochonia</taxon>
    </lineage>
</organism>
<dbReference type="EMBL" id="LSBJ02000005">
    <property type="protein sequence ID" value="OAQ64392.1"/>
    <property type="molecule type" value="Genomic_DNA"/>
</dbReference>
<keyword evidence="2" id="KW-1185">Reference proteome</keyword>
<evidence type="ECO:0000313" key="2">
    <source>
        <dbReference type="Proteomes" id="UP000078397"/>
    </source>
</evidence>
<dbReference type="AlphaFoldDB" id="A0A179FFT9"/>
<proteinExistence type="predicted"/>
<dbReference type="KEGG" id="pchm:VFPPC_05670"/>
<dbReference type="Proteomes" id="UP000078397">
    <property type="component" value="Unassembled WGS sequence"/>
</dbReference>
<dbReference type="GeneID" id="28848820"/>
<gene>
    <name evidence="1" type="ORF">VFPPC_05670</name>
</gene>
<reference evidence="1 2" key="1">
    <citation type="journal article" date="2016" name="PLoS Pathog.">
        <title>Biosynthesis of antibiotic leucinostatins in bio-control fungus Purpureocillium lilacinum and their inhibition on phytophthora revealed by genome mining.</title>
        <authorList>
            <person name="Wang G."/>
            <person name="Liu Z."/>
            <person name="Lin R."/>
            <person name="Li E."/>
            <person name="Mao Z."/>
            <person name="Ling J."/>
            <person name="Yang Y."/>
            <person name="Yin W.B."/>
            <person name="Xie B."/>
        </authorList>
    </citation>
    <scope>NUCLEOTIDE SEQUENCE [LARGE SCALE GENOMIC DNA]</scope>
    <source>
        <strain evidence="1">170</strain>
    </source>
</reference>
<evidence type="ECO:0000313" key="1">
    <source>
        <dbReference type="EMBL" id="OAQ64392.1"/>
    </source>
</evidence>
<name>A0A179FFT9_METCM</name>
<protein>
    <submittedName>
        <fullName evidence="1">Uncharacterized protein</fullName>
    </submittedName>
</protein>
<sequence length="149" mass="16454">MRDRPWLHTVISEEFSGRQRAESIMDKAVAKSAIMLQIVHVYAFSNFKPGHQSNVPETAPRGRFVRLNLRKMNEGETYLGARHTATKPAAQTTSALRSTTCVVVDGGGDPQKNTSKPCSPQCPASSFVDMQVVEDAEFPSDHINIWSPP</sequence>
<dbReference type="RefSeq" id="XP_018141706.1">
    <property type="nucleotide sequence ID" value="XM_018284826.1"/>
</dbReference>